<dbReference type="EMBL" id="JACIBX010000003">
    <property type="protein sequence ID" value="MBB3711683.1"/>
    <property type="molecule type" value="Genomic_DNA"/>
</dbReference>
<gene>
    <name evidence="4" type="ORF">FHS00_001254</name>
</gene>
<feature type="region of interest" description="Disordered" evidence="2">
    <location>
        <begin position="1"/>
        <end position="58"/>
    </location>
</feature>
<dbReference type="InterPro" id="IPR036629">
    <property type="entry name" value="YjbJ_sf"/>
</dbReference>
<dbReference type="SUPFAM" id="SSF69047">
    <property type="entry name" value="Hypothetical protein YjbJ"/>
    <property type="match status" value="1"/>
</dbReference>
<comment type="caution">
    <text evidence="4">The sequence shown here is derived from an EMBL/GenBank/DDBJ whole genome shotgun (WGS) entry which is preliminary data.</text>
</comment>
<sequence length="58" mass="6109">MSEHDDKAKGAMNKAAGAAKDKLGDATGDKDLQNEGKAQKLKGHGQDMKGEAKRALKD</sequence>
<dbReference type="InterPro" id="IPR008462">
    <property type="entry name" value="CsbD"/>
</dbReference>
<keyword evidence="5" id="KW-1185">Reference proteome</keyword>
<dbReference type="Gene3D" id="1.10.1470.10">
    <property type="entry name" value="YjbJ"/>
    <property type="match status" value="1"/>
</dbReference>
<accession>A0ABR6HML4</accession>
<reference evidence="4 5" key="1">
    <citation type="submission" date="2020-08" db="EMBL/GenBank/DDBJ databases">
        <title>Genomic Encyclopedia of Type Strains, Phase III (KMG-III): the genomes of soil and plant-associated and newly described type strains.</title>
        <authorList>
            <person name="Whitman W."/>
        </authorList>
    </citation>
    <scope>NUCLEOTIDE SEQUENCE [LARGE SCALE GENOMIC DNA]</scope>
    <source>
        <strain evidence="4 5">CECT 8572</strain>
    </source>
</reference>
<evidence type="ECO:0000313" key="5">
    <source>
        <dbReference type="Proteomes" id="UP000576152"/>
    </source>
</evidence>
<evidence type="ECO:0000256" key="2">
    <source>
        <dbReference type="SAM" id="MobiDB-lite"/>
    </source>
</evidence>
<comment type="similarity">
    <text evidence="1">Belongs to the UPF0337 (CsbD) family.</text>
</comment>
<evidence type="ECO:0000313" key="4">
    <source>
        <dbReference type="EMBL" id="MBB3711683.1"/>
    </source>
</evidence>
<organism evidence="4 5">
    <name type="scientific">Limimaricola variabilis</name>
    <dbReference type="NCBI Taxonomy" id="1492771"/>
    <lineage>
        <taxon>Bacteria</taxon>
        <taxon>Pseudomonadati</taxon>
        <taxon>Pseudomonadota</taxon>
        <taxon>Alphaproteobacteria</taxon>
        <taxon>Rhodobacterales</taxon>
        <taxon>Paracoccaceae</taxon>
        <taxon>Limimaricola</taxon>
    </lineage>
</organism>
<name>A0ABR6HML4_9RHOB</name>
<dbReference type="RefSeq" id="WP_183470932.1">
    <property type="nucleotide sequence ID" value="NZ_CP139691.1"/>
</dbReference>
<proteinExistence type="inferred from homology"/>
<dbReference type="Proteomes" id="UP000576152">
    <property type="component" value="Unassembled WGS sequence"/>
</dbReference>
<feature type="compositionally biased region" description="Basic and acidic residues" evidence="2">
    <location>
        <begin position="19"/>
        <end position="58"/>
    </location>
</feature>
<protein>
    <submittedName>
        <fullName evidence="4">Uncharacterized protein YjbJ (UPF0337 family)</fullName>
    </submittedName>
</protein>
<evidence type="ECO:0000256" key="1">
    <source>
        <dbReference type="ARBA" id="ARBA00009129"/>
    </source>
</evidence>
<dbReference type="Pfam" id="PF05532">
    <property type="entry name" value="CsbD"/>
    <property type="match status" value="1"/>
</dbReference>
<evidence type="ECO:0000259" key="3">
    <source>
        <dbReference type="Pfam" id="PF05532"/>
    </source>
</evidence>
<feature type="domain" description="CsbD-like" evidence="3">
    <location>
        <begin position="6"/>
        <end position="58"/>
    </location>
</feature>